<dbReference type="EMBL" id="AP012292">
    <property type="protein sequence ID" value="BAL82133.1"/>
    <property type="molecule type" value="Genomic_DNA"/>
</dbReference>
<dbReference type="Proteomes" id="UP000007887">
    <property type="component" value="Chromosome"/>
</dbReference>
<protein>
    <submittedName>
        <fullName evidence="3">Putative S-layer protein</fullName>
    </submittedName>
</protein>
<evidence type="ECO:0000256" key="1">
    <source>
        <dbReference type="SAM" id="SignalP"/>
    </source>
</evidence>
<dbReference type="OrthoDB" id="5845122at2"/>
<sequence length="487" mass="54145">MKKSALIAAVLAATTMSTTAFAAQNPFKDLPEGHWAYDAVTMLAEDGVLEGYGDGTFKGAKLMNRYEMAEVVSKALAKYDTARPADKGAMKKLEKEFANELKDMDVRLKAVESDVQELKKGVSSFKWYGDARLRWIQNKDMKMHDKQGTTKSSQLEKRVRLGIYGEPAKNLSVDGRIKYEDSFMKKDGWGGKNQANWDGNYDNHNSFRLDKISLNWNHAGTKVSVGRTEVSLGQGLLYWENPVDGGYVQHQFGPKVTAMVGVGDISAAGWQDSNIGAQFANITVKASPATTFTFANLHTNTTMETATVGYKTEQGWTQHDDGSWHQDGPLTTTKETKWNKDDYKLNQYAVGMNAQLAPKWNLITEYVRNNAGVLKNKDGIWNRLTYGKLVWNKANTWHVYGEHFAFGGGAVDSLGWQHRLNIAGGSMKNDGFAGDKGVRGWGMGVGYMLAANTNLDLTYYRLKPYDENAAGFTKYDDVAYAALTYSF</sequence>
<dbReference type="PATRIC" id="fig|927704.6.peg.436"/>
<dbReference type="InterPro" id="IPR001119">
    <property type="entry name" value="SLH_dom"/>
</dbReference>
<accession>I0GMZ6</accession>
<feature type="domain" description="SLH" evidence="2">
    <location>
        <begin position="23"/>
        <end position="86"/>
    </location>
</feature>
<dbReference type="PANTHER" id="PTHR43308">
    <property type="entry name" value="OUTER MEMBRANE PROTEIN ALPHA-RELATED"/>
    <property type="match status" value="1"/>
</dbReference>
<reference evidence="3 4" key="1">
    <citation type="submission" date="2011-10" db="EMBL/GenBank/DDBJ databases">
        <title>Whole genome sequence of Selenomonas ruminantium subsp. lactilytica TAM6421.</title>
        <authorList>
            <person name="Oguchi A."/>
            <person name="Ankai A."/>
            <person name="Kaneko J."/>
            <person name="Yamada-Narita S."/>
            <person name="Fukui S."/>
            <person name="Takahashi M."/>
            <person name="Onodera T."/>
            <person name="Kojima S."/>
            <person name="Fushimi T."/>
            <person name="Abe N."/>
            <person name="Kamio Y."/>
            <person name="Yamazaki S."/>
            <person name="Fujita N."/>
        </authorList>
    </citation>
    <scope>NUCLEOTIDE SEQUENCE [LARGE SCALE GENOMIC DNA]</scope>
    <source>
        <strain evidence="4">NBRC 103574 / TAM6421</strain>
    </source>
</reference>
<dbReference type="PROSITE" id="PS51272">
    <property type="entry name" value="SLH"/>
    <property type="match status" value="1"/>
</dbReference>
<dbReference type="PANTHER" id="PTHR43308:SF1">
    <property type="entry name" value="OUTER MEMBRANE PROTEIN ALPHA"/>
    <property type="match status" value="1"/>
</dbReference>
<gene>
    <name evidence="3" type="ordered locus">SELR_04250</name>
</gene>
<dbReference type="AlphaFoldDB" id="I0GMZ6"/>
<name>I0GMZ6_SELRL</name>
<organism evidence="3 4">
    <name type="scientific">Selenomonas ruminantium subsp. lactilytica (strain NBRC 103574 / TAM6421)</name>
    <dbReference type="NCBI Taxonomy" id="927704"/>
    <lineage>
        <taxon>Bacteria</taxon>
        <taxon>Bacillati</taxon>
        <taxon>Bacillota</taxon>
        <taxon>Negativicutes</taxon>
        <taxon>Selenomonadales</taxon>
        <taxon>Selenomonadaceae</taxon>
        <taxon>Selenomonas</taxon>
    </lineage>
</organism>
<keyword evidence="1" id="KW-0732">Signal</keyword>
<dbReference type="eggNOG" id="COG3203">
    <property type="taxonomic scope" value="Bacteria"/>
</dbReference>
<feature type="signal peptide" evidence="1">
    <location>
        <begin position="1"/>
        <end position="22"/>
    </location>
</feature>
<dbReference type="InterPro" id="IPR051465">
    <property type="entry name" value="Cell_Envelope_Struct_Comp"/>
</dbReference>
<dbReference type="HOGENOM" id="CLU_036587_1_0_9"/>
<dbReference type="RefSeq" id="WP_014423577.1">
    <property type="nucleotide sequence ID" value="NC_017068.1"/>
</dbReference>
<evidence type="ECO:0000259" key="2">
    <source>
        <dbReference type="PROSITE" id="PS51272"/>
    </source>
</evidence>
<proteinExistence type="predicted"/>
<evidence type="ECO:0000313" key="4">
    <source>
        <dbReference type="Proteomes" id="UP000007887"/>
    </source>
</evidence>
<dbReference type="Pfam" id="PF00395">
    <property type="entry name" value="SLH"/>
    <property type="match status" value="1"/>
</dbReference>
<dbReference type="KEGG" id="sri:SELR_04250"/>
<feature type="chain" id="PRO_5003626898" evidence="1">
    <location>
        <begin position="23"/>
        <end position="487"/>
    </location>
</feature>
<evidence type="ECO:0000313" key="3">
    <source>
        <dbReference type="EMBL" id="BAL82133.1"/>
    </source>
</evidence>